<evidence type="ECO:0000256" key="2">
    <source>
        <dbReference type="ARBA" id="ARBA00023125"/>
    </source>
</evidence>
<dbReference type="InterPro" id="IPR014710">
    <property type="entry name" value="RmlC-like_jellyroll"/>
</dbReference>
<dbReference type="Proteomes" id="UP000515349">
    <property type="component" value="Chromosome"/>
</dbReference>
<dbReference type="AlphaFoldDB" id="A0A7D7QF14"/>
<dbReference type="EMBL" id="JACEUX010000001">
    <property type="protein sequence ID" value="MBA5246388.1"/>
    <property type="molecule type" value="Genomic_DNA"/>
</dbReference>
<accession>A0A7D7QF14</accession>
<dbReference type="SUPFAM" id="SSF51182">
    <property type="entry name" value="RmlC-like cupins"/>
    <property type="match status" value="1"/>
</dbReference>
<dbReference type="SUPFAM" id="SSF46689">
    <property type="entry name" value="Homeodomain-like"/>
    <property type="match status" value="1"/>
</dbReference>
<dbReference type="InterPro" id="IPR020449">
    <property type="entry name" value="Tscrpt_reg_AraC-type_HTH"/>
</dbReference>
<dbReference type="RefSeq" id="WP_181886471.1">
    <property type="nucleotide sequence ID" value="NZ_CP059472.1"/>
</dbReference>
<gene>
    <name evidence="6" type="ORF">H1R16_11155</name>
    <name evidence="5" type="ORF">H2507_04310</name>
</gene>
<evidence type="ECO:0000256" key="3">
    <source>
        <dbReference type="ARBA" id="ARBA00023163"/>
    </source>
</evidence>
<reference evidence="5" key="3">
    <citation type="submission" date="2020-07" db="EMBL/GenBank/DDBJ databases">
        <authorList>
            <person name="Yang C."/>
        </authorList>
    </citation>
    <scope>NUCLEOTIDE SEQUENCE</scope>
    <source>
        <strain evidence="5">Cx-624</strain>
    </source>
</reference>
<keyword evidence="2" id="KW-0238">DNA-binding</keyword>
<dbReference type="InterPro" id="IPR003313">
    <property type="entry name" value="AraC-bd"/>
</dbReference>
<dbReference type="InterPro" id="IPR018060">
    <property type="entry name" value="HTH_AraC"/>
</dbReference>
<reference evidence="8" key="2">
    <citation type="submission" date="2020-07" db="EMBL/GenBank/DDBJ databases">
        <title>Flavobacterium sp. xlx-214.</title>
        <authorList>
            <person name="Yang C."/>
        </authorList>
    </citation>
    <scope>NUCLEOTIDE SEQUENCE [LARGE SCALE GENOMIC DNA]</scope>
    <source>
        <strain evidence="8">CX-624</strain>
    </source>
</reference>
<reference evidence="6 7" key="1">
    <citation type="submission" date="2020-07" db="EMBL/GenBank/DDBJ databases">
        <title>Chryseobacterium sp.cx-624.</title>
        <authorList>
            <person name="Yang C."/>
        </authorList>
    </citation>
    <scope>NUCLEOTIDE SEQUENCE [LARGE SCALE GENOMIC DNA]</scope>
    <source>
        <strain evidence="7">cx-624</strain>
        <strain evidence="6">Cx-624</strain>
    </source>
</reference>
<dbReference type="Pfam" id="PF12833">
    <property type="entry name" value="HTH_18"/>
    <property type="match status" value="1"/>
</dbReference>
<dbReference type="Pfam" id="PF02311">
    <property type="entry name" value="AraC_binding"/>
    <property type="match status" value="1"/>
</dbReference>
<dbReference type="KEGG" id="cbau:H1R16_11155"/>
<keyword evidence="3" id="KW-0804">Transcription</keyword>
<evidence type="ECO:0000313" key="6">
    <source>
        <dbReference type="EMBL" id="QMS98243.1"/>
    </source>
</evidence>
<dbReference type="PANTHER" id="PTHR43280:SF32">
    <property type="entry name" value="TRANSCRIPTIONAL REGULATORY PROTEIN"/>
    <property type="match status" value="1"/>
</dbReference>
<proteinExistence type="predicted"/>
<dbReference type="EMBL" id="CP059472">
    <property type="protein sequence ID" value="QMS98243.1"/>
    <property type="molecule type" value="Genomic_DNA"/>
</dbReference>
<dbReference type="Gene3D" id="2.60.120.10">
    <property type="entry name" value="Jelly Rolls"/>
    <property type="match status" value="1"/>
</dbReference>
<name>A0A7D7QF14_9FLAO</name>
<evidence type="ECO:0000256" key="1">
    <source>
        <dbReference type="ARBA" id="ARBA00023015"/>
    </source>
</evidence>
<dbReference type="Gene3D" id="1.10.10.60">
    <property type="entry name" value="Homeodomain-like"/>
    <property type="match status" value="1"/>
</dbReference>
<sequence length="289" mass="32951">MKVYYNGIFGQQDIKLVRDIINIVSLDEMFSLIGYSISSHAHRNLFQIFVIEEGTVRLTANNEHFYVNKPSIITIPQSVVHGLEFESGSKGHLVSLSANAVEKMLRYDVEVIYELDTISITETAQDISVVNDAYATLQKCILEYQSNLAGKDLALQYLVGMLLLRLYRINHSHQTVIHTLNQNERSIFRNFRKLVQENSSIKKRIEDYAQDLGITVALLSQICKAIAGKSPKEVILDFLILNIKAALKNHDLSISEVSYRFDIDDPSYFSRLFKQKTGLTPKEYRSGLR</sequence>
<feature type="domain" description="HTH araC/xylS-type" evidence="4">
    <location>
        <begin position="189"/>
        <end position="287"/>
    </location>
</feature>
<dbReference type="GO" id="GO:0003700">
    <property type="term" value="F:DNA-binding transcription factor activity"/>
    <property type="evidence" value="ECO:0007669"/>
    <property type="project" value="InterPro"/>
</dbReference>
<protein>
    <submittedName>
        <fullName evidence="6">AraC family transcriptional regulator</fullName>
    </submittedName>
</protein>
<dbReference type="PROSITE" id="PS01124">
    <property type="entry name" value="HTH_ARAC_FAMILY_2"/>
    <property type="match status" value="1"/>
</dbReference>
<evidence type="ECO:0000313" key="7">
    <source>
        <dbReference type="Proteomes" id="UP000515349"/>
    </source>
</evidence>
<dbReference type="GO" id="GO:0043565">
    <property type="term" value="F:sequence-specific DNA binding"/>
    <property type="evidence" value="ECO:0007669"/>
    <property type="project" value="InterPro"/>
</dbReference>
<dbReference type="PANTHER" id="PTHR43280">
    <property type="entry name" value="ARAC-FAMILY TRANSCRIPTIONAL REGULATOR"/>
    <property type="match status" value="1"/>
</dbReference>
<evidence type="ECO:0000313" key="5">
    <source>
        <dbReference type="EMBL" id="MBA5246388.1"/>
    </source>
</evidence>
<dbReference type="PRINTS" id="PR00032">
    <property type="entry name" value="HTHARAC"/>
</dbReference>
<keyword evidence="1" id="KW-0805">Transcription regulation</keyword>
<keyword evidence="8" id="KW-1185">Reference proteome</keyword>
<evidence type="ECO:0000259" key="4">
    <source>
        <dbReference type="PROSITE" id="PS01124"/>
    </source>
</evidence>
<dbReference type="InterPro" id="IPR011051">
    <property type="entry name" value="RmlC_Cupin_sf"/>
</dbReference>
<dbReference type="Proteomes" id="UP000539710">
    <property type="component" value="Unassembled WGS sequence"/>
</dbReference>
<organism evidence="6 7">
    <name type="scientific">Marnyiella aurantia</name>
    <dbReference type="NCBI Taxonomy" id="2758037"/>
    <lineage>
        <taxon>Bacteria</taxon>
        <taxon>Pseudomonadati</taxon>
        <taxon>Bacteroidota</taxon>
        <taxon>Flavobacteriia</taxon>
        <taxon>Flavobacteriales</taxon>
        <taxon>Weeksellaceae</taxon>
        <taxon>Marnyiella</taxon>
    </lineage>
</organism>
<evidence type="ECO:0000313" key="8">
    <source>
        <dbReference type="Proteomes" id="UP000539710"/>
    </source>
</evidence>
<dbReference type="InterPro" id="IPR009057">
    <property type="entry name" value="Homeodomain-like_sf"/>
</dbReference>
<dbReference type="SMART" id="SM00342">
    <property type="entry name" value="HTH_ARAC"/>
    <property type="match status" value="1"/>
</dbReference>